<sequence>MLPGQTVHVARGDYPGGLKLTHSGTADAPITFLAGEDTPGNFDFEAVLNPTGTSEPAVSVSGARHLVLNGFSIVGSTKQAVVIENSSDVTLLRGLIGNAQGPVVQVTGDSSKVTVGRYRFLNGPGPTVQIDPGVRGAVVTSNYFHNDATSILATDAPGTVVVANTIRSECHQGIVLAGASPGSTVENNEVEAADLDSYTGQAKPCPADATDTGITVSPGSTAGTKVDYNVVSPLSGGPAYNWAGTAYTTQAGFTSATGQGTHDFVADPAVPYNGRPVSPVIDSADENAPGMLPVDGGGLPPVDYPFVANTGTGSGFRDRGSNEFREFGSLYTPLAPRRLLDTRTDIGGHPGAVGAGGNVHLKLPAELKGAKAVTMNVTVTDPTSAGYLTVHPDGADTTGISNLNWTPGTTIANLVTVPVTDDTVWFHVGGTAGDPGSVQLVADLQGYYGEHGTAFTSAGPARVLDTRDGGGAALQPGQVLDLPIAGIKGVPANATAVTLNMTATQSAAAGYLTVFPHGTQRPTASNLNWAPGQTIANLVTVPVTDGKVSIYAGSGQGGVHVVADVAGYYSPDSFGTYRAVTPRRLADTRQDGSEYPIRKAAKVAAGGTLDLVVGNRPQLGDPRRPGAAILNVTVTNPSAPGFLTVYPYGTDRPLASNLNWVTGQTIPNQVIVPIKNGKISLYNGGGGDADFVVDVLGYQTW</sequence>
<evidence type="ECO:0000259" key="1">
    <source>
        <dbReference type="Pfam" id="PF13229"/>
    </source>
</evidence>
<dbReference type="EMBL" id="JACHJR010000001">
    <property type="protein sequence ID" value="MBB4948630.1"/>
    <property type="molecule type" value="Genomic_DNA"/>
</dbReference>
<evidence type="ECO:0000313" key="2">
    <source>
        <dbReference type="EMBL" id="MBB4948630.1"/>
    </source>
</evidence>
<feature type="domain" description="Right handed beta helix" evidence="1">
    <location>
        <begin position="80"/>
        <end position="235"/>
    </location>
</feature>
<dbReference type="InterPro" id="IPR039448">
    <property type="entry name" value="Beta_helix"/>
</dbReference>
<accession>A0A7W7WJ79</accession>
<protein>
    <recommendedName>
        <fullName evidence="1">Right handed beta helix domain-containing protein</fullName>
    </recommendedName>
</protein>
<dbReference type="SUPFAM" id="SSF51126">
    <property type="entry name" value="Pectin lyase-like"/>
    <property type="match status" value="1"/>
</dbReference>
<name>A0A7W7WJ79_9ACTN</name>
<comment type="caution">
    <text evidence="2">The sequence shown here is derived from an EMBL/GenBank/DDBJ whole genome shotgun (WGS) entry which is preliminary data.</text>
</comment>
<gene>
    <name evidence="2" type="ORF">F4556_004165</name>
</gene>
<dbReference type="Pfam" id="PF13229">
    <property type="entry name" value="Beta_helix"/>
    <property type="match status" value="1"/>
</dbReference>
<reference evidence="2 3" key="1">
    <citation type="submission" date="2020-08" db="EMBL/GenBank/DDBJ databases">
        <title>Sequencing the genomes of 1000 actinobacteria strains.</title>
        <authorList>
            <person name="Klenk H.-P."/>
        </authorList>
    </citation>
    <scope>NUCLEOTIDE SEQUENCE [LARGE SCALE GENOMIC DNA]</scope>
    <source>
        <strain evidence="2 3">DSM 44786</strain>
    </source>
</reference>
<dbReference type="Proteomes" id="UP000573327">
    <property type="component" value="Unassembled WGS sequence"/>
</dbReference>
<organism evidence="2 3">
    <name type="scientific">Kitasatospora gansuensis</name>
    <dbReference type="NCBI Taxonomy" id="258050"/>
    <lineage>
        <taxon>Bacteria</taxon>
        <taxon>Bacillati</taxon>
        <taxon>Actinomycetota</taxon>
        <taxon>Actinomycetes</taxon>
        <taxon>Kitasatosporales</taxon>
        <taxon>Streptomycetaceae</taxon>
        <taxon>Kitasatospora</taxon>
    </lineage>
</organism>
<dbReference type="RefSeq" id="WP_184918422.1">
    <property type="nucleotide sequence ID" value="NZ_JACHJR010000001.1"/>
</dbReference>
<dbReference type="Gene3D" id="2.160.20.10">
    <property type="entry name" value="Single-stranded right-handed beta-helix, Pectin lyase-like"/>
    <property type="match status" value="1"/>
</dbReference>
<keyword evidence="3" id="KW-1185">Reference proteome</keyword>
<evidence type="ECO:0000313" key="3">
    <source>
        <dbReference type="Proteomes" id="UP000573327"/>
    </source>
</evidence>
<dbReference type="InterPro" id="IPR012334">
    <property type="entry name" value="Pectin_lyas_fold"/>
</dbReference>
<proteinExistence type="predicted"/>
<dbReference type="InterPro" id="IPR011050">
    <property type="entry name" value="Pectin_lyase_fold/virulence"/>
</dbReference>
<dbReference type="AlphaFoldDB" id="A0A7W7WJ79"/>